<dbReference type="PRINTS" id="PR00980">
    <property type="entry name" value="TRNASYNTHALA"/>
</dbReference>
<gene>
    <name evidence="12 15" type="primary">alaS</name>
    <name evidence="15" type="ORF">PS938_02042</name>
</gene>
<dbReference type="GO" id="GO:0002161">
    <property type="term" value="F:aminoacyl-tRNA deacylase activity"/>
    <property type="evidence" value="ECO:0007669"/>
    <property type="project" value="TreeGrafter"/>
</dbReference>
<dbReference type="Gene3D" id="3.10.310.40">
    <property type="match status" value="1"/>
</dbReference>
<feature type="binding site" evidence="12">
    <location>
        <position position="562"/>
    </location>
    <ligand>
        <name>Zn(2+)</name>
        <dbReference type="ChEBI" id="CHEBI:29105"/>
    </ligand>
</feature>
<comment type="catalytic activity">
    <reaction evidence="12">
        <text>tRNA(Ala) + L-alanine + ATP = L-alanyl-tRNA(Ala) + AMP + diphosphate</text>
        <dbReference type="Rhea" id="RHEA:12540"/>
        <dbReference type="Rhea" id="RHEA-COMP:9657"/>
        <dbReference type="Rhea" id="RHEA-COMP:9923"/>
        <dbReference type="ChEBI" id="CHEBI:30616"/>
        <dbReference type="ChEBI" id="CHEBI:33019"/>
        <dbReference type="ChEBI" id="CHEBI:57972"/>
        <dbReference type="ChEBI" id="CHEBI:78442"/>
        <dbReference type="ChEBI" id="CHEBI:78497"/>
        <dbReference type="ChEBI" id="CHEBI:456215"/>
        <dbReference type="EC" id="6.1.1.7"/>
    </reaction>
</comment>
<dbReference type="InterPro" id="IPR012947">
    <property type="entry name" value="tRNA_SAD"/>
</dbReference>
<dbReference type="RefSeq" id="WP_150672573.1">
    <property type="nucleotide sequence ID" value="NZ_CABVJE010000008.1"/>
</dbReference>
<dbReference type="Pfam" id="PF01411">
    <property type="entry name" value="tRNA-synt_2c"/>
    <property type="match status" value="1"/>
</dbReference>
<keyword evidence="9 12" id="KW-0694">RNA-binding</keyword>
<dbReference type="SUPFAM" id="SSF50447">
    <property type="entry name" value="Translation proteins"/>
    <property type="match status" value="1"/>
</dbReference>
<evidence type="ECO:0000256" key="4">
    <source>
        <dbReference type="ARBA" id="ARBA00022598"/>
    </source>
</evidence>
<evidence type="ECO:0000256" key="9">
    <source>
        <dbReference type="ARBA" id="ARBA00022884"/>
    </source>
</evidence>
<name>A0A5E7TD56_PSEFL</name>
<dbReference type="Pfam" id="PF07973">
    <property type="entry name" value="tRNA_SAD"/>
    <property type="match status" value="1"/>
</dbReference>
<comment type="similarity">
    <text evidence="2 12">Belongs to the class-II aminoacyl-tRNA synthetase family.</text>
</comment>
<dbReference type="InterPro" id="IPR023033">
    <property type="entry name" value="Ala_tRNA_ligase_euk/bac"/>
</dbReference>
<proteinExistence type="inferred from homology"/>
<feature type="binding site" evidence="12">
    <location>
        <position position="566"/>
    </location>
    <ligand>
        <name>Zn(2+)</name>
        <dbReference type="ChEBI" id="CHEBI:29105"/>
    </ligand>
</feature>
<dbReference type="Gene3D" id="3.30.930.10">
    <property type="entry name" value="Bira Bifunctional Protein, Domain 2"/>
    <property type="match status" value="1"/>
</dbReference>
<dbReference type="Gene3D" id="3.30.54.20">
    <property type="match status" value="1"/>
</dbReference>
<evidence type="ECO:0000256" key="2">
    <source>
        <dbReference type="ARBA" id="ARBA00008226"/>
    </source>
</evidence>
<dbReference type="InterPro" id="IPR018165">
    <property type="entry name" value="Ala-tRNA-synth_IIc_core"/>
</dbReference>
<keyword evidence="11 12" id="KW-0030">Aminoacyl-tRNA synthetase</keyword>
<dbReference type="Gene3D" id="6.10.250.550">
    <property type="match status" value="1"/>
</dbReference>
<comment type="cofactor">
    <cofactor evidence="12">
        <name>Zn(2+)</name>
        <dbReference type="ChEBI" id="CHEBI:29105"/>
    </cofactor>
    <text evidence="12">Binds 1 zinc ion per subunit.</text>
</comment>
<evidence type="ECO:0000259" key="14">
    <source>
        <dbReference type="PROSITE" id="PS50860"/>
    </source>
</evidence>
<organism evidence="15 16">
    <name type="scientific">Pseudomonas fluorescens</name>
    <dbReference type="NCBI Taxonomy" id="294"/>
    <lineage>
        <taxon>Bacteria</taxon>
        <taxon>Pseudomonadati</taxon>
        <taxon>Pseudomonadota</taxon>
        <taxon>Gammaproteobacteria</taxon>
        <taxon>Pseudomonadales</taxon>
        <taxon>Pseudomonadaceae</taxon>
        <taxon>Pseudomonas</taxon>
    </lineage>
</organism>
<evidence type="ECO:0000256" key="10">
    <source>
        <dbReference type="ARBA" id="ARBA00022917"/>
    </source>
</evidence>
<dbReference type="OrthoDB" id="9803884at2"/>
<evidence type="ECO:0000256" key="13">
    <source>
        <dbReference type="SAM" id="Coils"/>
    </source>
</evidence>
<evidence type="ECO:0000256" key="1">
    <source>
        <dbReference type="ARBA" id="ARBA00004496"/>
    </source>
</evidence>
<dbReference type="NCBIfam" id="TIGR00344">
    <property type="entry name" value="alaS"/>
    <property type="match status" value="1"/>
</dbReference>
<dbReference type="SMART" id="SM00863">
    <property type="entry name" value="tRNA_SAD"/>
    <property type="match status" value="1"/>
</dbReference>
<feature type="domain" description="Alanyl-transfer RNA synthetases family profile" evidence="14">
    <location>
        <begin position="1"/>
        <end position="707"/>
    </location>
</feature>
<feature type="coiled-coil region" evidence="13">
    <location>
        <begin position="705"/>
        <end position="757"/>
    </location>
</feature>
<dbReference type="InterPro" id="IPR003156">
    <property type="entry name" value="DHHA1_dom"/>
</dbReference>
<keyword evidence="5 12" id="KW-0479">Metal-binding</keyword>
<keyword evidence="8 12" id="KW-0067">ATP-binding</keyword>
<keyword evidence="4 12" id="KW-0436">Ligase</keyword>
<dbReference type="InterPro" id="IPR002318">
    <property type="entry name" value="Ala-tRNA-lgiase_IIc"/>
</dbReference>
<dbReference type="Proteomes" id="UP000327191">
    <property type="component" value="Unassembled WGS sequence"/>
</dbReference>
<sequence>MKSAEIREAFLRFFEEQGHTRVASSSLIPGNDPTLLFTNAGMNQFKDCFLGQEKRAYTRAVSSQKCVRAGGKHNDLENVGYTARHHTFFEMLGNFSFGDYFKRDAISYAWNFLTSDKWLNLPKEKLWVTVYASDDEAYDIWTKDIGVPAERMVRIGDNKGAPYASDNFWTMGDTGPCGPCTEIFYDHGADIWGGPPGSPEEDGDRYIEIWNNVFMQFNRTADGVLHPLPAPSVDTGMGLERISAVLQHVHSNYEIDLFQSLLTASAKAIGCTNDAQASLKVVADHIRSCGFLIADGVLPSNEGRGYVLRRIIRRACRHGNKLGAKGSFFYQIVAALVAEMGEAFPELKSQQAHIERVLKAEEEQFAKTLEQGLKILEQDLAELKGDVVPGDVVFKLYDTYGFPMDLTGDIARERSLTIDEEGFEREMEAQRVRARSASSFGMDYNSLVKVDVATEFTGYIAHSGSAKIVALYKDGQSVDVLSEGDEGVIVLDKTPFYAESGGQVGDCGYLQAGSARFDVRDTTKTGGAFLHHGILDSGSLIVGTPVETHVDAEVRHATSLNHSATHLLHAALRQVLGDHVQQKGSLVDSQRLRFDFSHFEAIKPEQLKALEDIVNAEIRKNSEVETEETDIETAKQKGAMALFGEKYGDNVRVLSMGDFSVELCGGIHANRTGDIGLLKIISEGGVASGVRRIEAVTGAQALAYLNAAEEQLKEAASLVKGSRDNLIDKLSAVLERNRLLEKQLEQLQAKAASAAGDDLLAQALDVKDVKVLAVRLDGQDGKALLALVDQLKNKLGRAVILLGSVHEEKVVLVAGVTKDLTGQLKAGDLMKQAAAAVGGKGGGRPDMAQGGGTDAGALDAALALTVPFVEQGL</sequence>
<dbReference type="InterPro" id="IPR045864">
    <property type="entry name" value="aa-tRNA-synth_II/BPL/LPL"/>
</dbReference>
<dbReference type="FunFam" id="3.10.310.40:FF:000001">
    <property type="entry name" value="Alanine--tRNA ligase"/>
    <property type="match status" value="1"/>
</dbReference>
<keyword evidence="7 12" id="KW-0862">Zinc</keyword>
<dbReference type="InterPro" id="IPR009000">
    <property type="entry name" value="Transl_B-barrel_sf"/>
</dbReference>
<dbReference type="AlphaFoldDB" id="A0A5E7TD56"/>
<keyword evidence="13" id="KW-0175">Coiled coil</keyword>
<dbReference type="SUPFAM" id="SSF55186">
    <property type="entry name" value="ThrRS/AlaRS common domain"/>
    <property type="match status" value="1"/>
</dbReference>
<evidence type="ECO:0000256" key="3">
    <source>
        <dbReference type="ARBA" id="ARBA00022555"/>
    </source>
</evidence>
<dbReference type="PANTHER" id="PTHR11777:SF9">
    <property type="entry name" value="ALANINE--TRNA LIGASE, CYTOPLASMIC"/>
    <property type="match status" value="1"/>
</dbReference>
<dbReference type="GO" id="GO:0000049">
    <property type="term" value="F:tRNA binding"/>
    <property type="evidence" value="ECO:0007669"/>
    <property type="project" value="UniProtKB-KW"/>
</dbReference>
<dbReference type="GO" id="GO:0004813">
    <property type="term" value="F:alanine-tRNA ligase activity"/>
    <property type="evidence" value="ECO:0007669"/>
    <property type="project" value="UniProtKB-UniRule"/>
</dbReference>
<evidence type="ECO:0000256" key="11">
    <source>
        <dbReference type="ARBA" id="ARBA00023146"/>
    </source>
</evidence>
<dbReference type="PROSITE" id="PS50860">
    <property type="entry name" value="AA_TRNA_LIGASE_II_ALA"/>
    <property type="match status" value="1"/>
</dbReference>
<keyword evidence="10 12" id="KW-0648">Protein biosynthesis</keyword>
<dbReference type="GO" id="GO:0005524">
    <property type="term" value="F:ATP binding"/>
    <property type="evidence" value="ECO:0007669"/>
    <property type="project" value="UniProtKB-UniRule"/>
</dbReference>
<dbReference type="HAMAP" id="MF_00036_B">
    <property type="entry name" value="Ala_tRNA_synth_B"/>
    <property type="match status" value="1"/>
</dbReference>
<dbReference type="EMBL" id="CABVJE010000008">
    <property type="protein sequence ID" value="VVP96214.1"/>
    <property type="molecule type" value="Genomic_DNA"/>
</dbReference>
<evidence type="ECO:0000256" key="6">
    <source>
        <dbReference type="ARBA" id="ARBA00022741"/>
    </source>
</evidence>
<protein>
    <recommendedName>
        <fullName evidence="12">Alanine--tRNA ligase</fullName>
        <ecNumber evidence="12">6.1.1.7</ecNumber>
    </recommendedName>
    <alternativeName>
        <fullName evidence="12">Alanyl-tRNA synthetase</fullName>
        <shortName evidence="12">AlaRS</shortName>
    </alternativeName>
</protein>
<dbReference type="SUPFAM" id="SSF55681">
    <property type="entry name" value="Class II aaRS and biotin synthetases"/>
    <property type="match status" value="1"/>
</dbReference>
<dbReference type="InterPro" id="IPR050058">
    <property type="entry name" value="Ala-tRNA_ligase"/>
</dbReference>
<dbReference type="SUPFAM" id="SSF101353">
    <property type="entry name" value="Putative anticodon-binding domain of alanyl-tRNA synthetase (AlaRS)"/>
    <property type="match status" value="1"/>
</dbReference>
<dbReference type="InterPro" id="IPR018162">
    <property type="entry name" value="Ala-tRNA-ligase_IIc_anticod-bd"/>
</dbReference>
<dbReference type="InterPro" id="IPR018163">
    <property type="entry name" value="Thr/Ala-tRNA-synth_IIc_edit"/>
</dbReference>
<dbReference type="PANTHER" id="PTHR11777">
    <property type="entry name" value="ALANYL-TRNA SYNTHETASE"/>
    <property type="match status" value="1"/>
</dbReference>
<dbReference type="FunFam" id="2.40.30.130:FF:000001">
    <property type="entry name" value="Alanine--tRNA ligase"/>
    <property type="match status" value="1"/>
</dbReference>
<dbReference type="Gene3D" id="3.30.980.10">
    <property type="entry name" value="Threonyl-trna Synthetase, Chain A, domain 2"/>
    <property type="match status" value="1"/>
</dbReference>
<keyword evidence="12" id="KW-0963">Cytoplasm</keyword>
<comment type="function">
    <text evidence="12">Catalyzes the attachment of alanine to tRNA(Ala) in a two-step reaction: alanine is first activated by ATP to form Ala-AMP and then transferred to the acceptor end of tRNA(Ala). Also edits incorrectly charged Ser-tRNA(Ala) and Gly-tRNA(Ala) via its editing domain.</text>
</comment>
<dbReference type="GO" id="GO:0006419">
    <property type="term" value="P:alanyl-tRNA aminoacylation"/>
    <property type="evidence" value="ECO:0007669"/>
    <property type="project" value="UniProtKB-UniRule"/>
</dbReference>
<evidence type="ECO:0000313" key="16">
    <source>
        <dbReference type="Proteomes" id="UP000327191"/>
    </source>
</evidence>
<dbReference type="Gene3D" id="2.40.30.130">
    <property type="match status" value="1"/>
</dbReference>
<comment type="subcellular location">
    <subcellularLocation>
        <location evidence="1 12">Cytoplasm</location>
    </subcellularLocation>
</comment>
<comment type="domain">
    <text evidence="12">Consists of three domains; the N-terminal catalytic domain, the editing domain and the C-terminal C-Ala domain. The editing domain removes incorrectly charged amino acids, while the C-Ala domain, along with tRNA(Ala), serves as a bridge to cooperatively bring together the editing and aminoacylation centers thus stimulating deacylation of misacylated tRNAs.</text>
</comment>
<evidence type="ECO:0000256" key="8">
    <source>
        <dbReference type="ARBA" id="ARBA00022840"/>
    </source>
</evidence>
<dbReference type="FunFam" id="3.30.54.20:FF:000001">
    <property type="entry name" value="Alanine--tRNA ligase"/>
    <property type="match status" value="1"/>
</dbReference>
<dbReference type="GO" id="GO:0045892">
    <property type="term" value="P:negative regulation of DNA-templated transcription"/>
    <property type="evidence" value="ECO:0007669"/>
    <property type="project" value="TreeGrafter"/>
</dbReference>
<keyword evidence="3 12" id="KW-0820">tRNA-binding</keyword>
<dbReference type="GO" id="GO:0008270">
    <property type="term" value="F:zinc ion binding"/>
    <property type="evidence" value="ECO:0007669"/>
    <property type="project" value="UniProtKB-UniRule"/>
</dbReference>
<dbReference type="CDD" id="cd00673">
    <property type="entry name" value="AlaRS_core"/>
    <property type="match status" value="1"/>
</dbReference>
<accession>A0A5E7TD56</accession>
<dbReference type="InterPro" id="IPR018164">
    <property type="entry name" value="Ala-tRNA-synth_IIc_N"/>
</dbReference>
<dbReference type="EC" id="6.1.1.7" evidence="12"/>
<evidence type="ECO:0000256" key="7">
    <source>
        <dbReference type="ARBA" id="ARBA00022833"/>
    </source>
</evidence>
<evidence type="ECO:0000313" key="15">
    <source>
        <dbReference type="EMBL" id="VVP96214.1"/>
    </source>
</evidence>
<evidence type="ECO:0000256" key="12">
    <source>
        <dbReference type="HAMAP-Rule" id="MF_00036"/>
    </source>
</evidence>
<keyword evidence="6 12" id="KW-0547">Nucleotide-binding</keyword>
<dbReference type="FunFam" id="3.30.980.10:FF:000004">
    <property type="entry name" value="Alanine--tRNA ligase, cytoplasmic"/>
    <property type="match status" value="1"/>
</dbReference>
<feature type="binding site" evidence="12">
    <location>
        <position position="664"/>
    </location>
    <ligand>
        <name>Zn(2+)</name>
        <dbReference type="ChEBI" id="CHEBI:29105"/>
    </ligand>
</feature>
<dbReference type="Pfam" id="PF02272">
    <property type="entry name" value="DHHA1"/>
    <property type="match status" value="1"/>
</dbReference>
<dbReference type="GO" id="GO:0005829">
    <property type="term" value="C:cytosol"/>
    <property type="evidence" value="ECO:0007669"/>
    <property type="project" value="TreeGrafter"/>
</dbReference>
<dbReference type="FunFam" id="3.30.930.10:FF:000004">
    <property type="entry name" value="Alanine--tRNA ligase"/>
    <property type="match status" value="1"/>
</dbReference>
<feature type="binding site" evidence="12">
    <location>
        <position position="668"/>
    </location>
    <ligand>
        <name>Zn(2+)</name>
        <dbReference type="ChEBI" id="CHEBI:29105"/>
    </ligand>
</feature>
<evidence type="ECO:0000256" key="5">
    <source>
        <dbReference type="ARBA" id="ARBA00022723"/>
    </source>
</evidence>
<reference evidence="15 16" key="1">
    <citation type="submission" date="2019-09" db="EMBL/GenBank/DDBJ databases">
        <authorList>
            <person name="Chandra G."/>
            <person name="Truman W A."/>
        </authorList>
    </citation>
    <scope>NUCLEOTIDE SEQUENCE [LARGE SCALE GENOMIC DNA]</scope>
    <source>
        <strain evidence="15">PS938</strain>
    </source>
</reference>